<evidence type="ECO:0000313" key="5">
    <source>
        <dbReference type="Ensembl" id="ENSMALP00000012946.1"/>
    </source>
</evidence>
<name>A0A3Q3QHS8_MONAL</name>
<reference evidence="5" key="2">
    <citation type="submission" date="2025-09" db="UniProtKB">
        <authorList>
            <consortium name="Ensembl"/>
        </authorList>
    </citation>
    <scope>IDENTIFICATION</scope>
</reference>
<keyword evidence="2" id="KW-0472">Membrane</keyword>
<keyword evidence="3" id="KW-0732">Signal</keyword>
<dbReference type="Ensembl" id="ENSMALT00000013226.1">
    <property type="protein sequence ID" value="ENSMALP00000012946.1"/>
    <property type="gene ID" value="ENSMALG00000009174.1"/>
</dbReference>
<dbReference type="AlphaFoldDB" id="A0A3Q3QHS8"/>
<organism evidence="5 6">
    <name type="scientific">Monopterus albus</name>
    <name type="common">Swamp eel</name>
    <dbReference type="NCBI Taxonomy" id="43700"/>
    <lineage>
        <taxon>Eukaryota</taxon>
        <taxon>Metazoa</taxon>
        <taxon>Chordata</taxon>
        <taxon>Craniata</taxon>
        <taxon>Vertebrata</taxon>
        <taxon>Euteleostomi</taxon>
        <taxon>Actinopterygii</taxon>
        <taxon>Neopterygii</taxon>
        <taxon>Teleostei</taxon>
        <taxon>Neoteleostei</taxon>
        <taxon>Acanthomorphata</taxon>
        <taxon>Anabantaria</taxon>
        <taxon>Synbranchiformes</taxon>
        <taxon>Synbranchidae</taxon>
        <taxon>Monopterus</taxon>
    </lineage>
</organism>
<proteinExistence type="predicted"/>
<evidence type="ECO:0000259" key="4">
    <source>
        <dbReference type="Pfam" id="PF13908"/>
    </source>
</evidence>
<protein>
    <recommendedName>
        <fullName evidence="4">Shisa N-terminal domain-containing protein</fullName>
    </recommendedName>
</protein>
<feature type="chain" id="PRO_5018761216" description="Shisa N-terminal domain-containing protein" evidence="3">
    <location>
        <begin position="27"/>
        <end position="228"/>
    </location>
</feature>
<feature type="region of interest" description="Disordered" evidence="1">
    <location>
        <begin position="190"/>
        <end position="228"/>
    </location>
</feature>
<feature type="domain" description="Shisa N-terminal" evidence="4">
    <location>
        <begin position="30"/>
        <end position="77"/>
    </location>
</feature>
<evidence type="ECO:0000256" key="3">
    <source>
        <dbReference type="SAM" id="SignalP"/>
    </source>
</evidence>
<keyword evidence="2" id="KW-1133">Transmembrane helix</keyword>
<dbReference type="InterPro" id="IPR053891">
    <property type="entry name" value="Shisa_N"/>
</dbReference>
<dbReference type="Proteomes" id="UP000261600">
    <property type="component" value="Unplaced"/>
</dbReference>
<evidence type="ECO:0000313" key="6">
    <source>
        <dbReference type="Proteomes" id="UP000261600"/>
    </source>
</evidence>
<feature type="transmembrane region" description="Helical" evidence="2">
    <location>
        <begin position="89"/>
        <end position="118"/>
    </location>
</feature>
<dbReference type="Pfam" id="PF13908">
    <property type="entry name" value="Shisa_N"/>
    <property type="match status" value="1"/>
</dbReference>
<keyword evidence="6" id="KW-1185">Reference proteome</keyword>
<sequence>MVVTVLRVLSSLVCVLCVILLPAVWGRKTDYCSSYWDQDGFFYDTIDCGFEYCCGDCNKKYCCSEKKYQITQEQQKGCAAGPKVNISMILGIIFGCVVPIIFCVALVICCVAPCCLLYKRCKERRNPRPHTVISTTAVVGVPQQPLPPSGHQLSYPGYQPVPVQPGYEDPSHATAPPPSYLEAIDPAHFPGPFTQGHPTQPLGPPHAPSPHLEELAQPPYNPSYGLHP</sequence>
<accession>A0A3Q3QHS8</accession>
<reference evidence="5" key="1">
    <citation type="submission" date="2025-08" db="UniProtKB">
        <authorList>
            <consortium name="Ensembl"/>
        </authorList>
    </citation>
    <scope>IDENTIFICATION</scope>
</reference>
<dbReference type="STRING" id="43700.ENSMALP00000012946"/>
<keyword evidence="2" id="KW-0812">Transmembrane</keyword>
<evidence type="ECO:0000256" key="2">
    <source>
        <dbReference type="SAM" id="Phobius"/>
    </source>
</evidence>
<feature type="signal peptide" evidence="3">
    <location>
        <begin position="1"/>
        <end position="26"/>
    </location>
</feature>
<evidence type="ECO:0000256" key="1">
    <source>
        <dbReference type="SAM" id="MobiDB-lite"/>
    </source>
</evidence>